<accession>A0A1X7G0W2</accession>
<reference evidence="4" key="1">
    <citation type="submission" date="2017-04" db="EMBL/GenBank/DDBJ databases">
        <authorList>
            <person name="Varghese N."/>
            <person name="Submissions S."/>
        </authorList>
    </citation>
    <scope>NUCLEOTIDE SEQUENCE [LARGE SCALE GENOMIC DNA]</scope>
    <source>
        <strain evidence="4">Dd16</strain>
    </source>
</reference>
<dbReference type="InterPro" id="IPR047216">
    <property type="entry name" value="Endonuclease_DUF559_bact"/>
</dbReference>
<evidence type="ECO:0000313" key="4">
    <source>
        <dbReference type="Proteomes" id="UP000192934"/>
    </source>
</evidence>
<organism evidence="3 4">
    <name type="scientific">Allosphingosinicella indica</name>
    <dbReference type="NCBI Taxonomy" id="941907"/>
    <lineage>
        <taxon>Bacteria</taxon>
        <taxon>Pseudomonadati</taxon>
        <taxon>Pseudomonadota</taxon>
        <taxon>Alphaproteobacteria</taxon>
        <taxon>Sphingomonadales</taxon>
        <taxon>Sphingomonadaceae</taxon>
        <taxon>Allosphingosinicella</taxon>
    </lineage>
</organism>
<dbReference type="InterPro" id="IPR011335">
    <property type="entry name" value="Restrct_endonuc-II-like"/>
</dbReference>
<dbReference type="SUPFAM" id="SSF52980">
    <property type="entry name" value="Restriction endonuclease-like"/>
    <property type="match status" value="1"/>
</dbReference>
<dbReference type="RefSeq" id="WP_157123693.1">
    <property type="nucleotide sequence ID" value="NZ_LT840185.1"/>
</dbReference>
<gene>
    <name evidence="3" type="ORF">SAMN06295910_0928</name>
</gene>
<dbReference type="AlphaFoldDB" id="A0A1X7G0W2"/>
<protein>
    <submittedName>
        <fullName evidence="3">Very-short-patch-repair endonuclease</fullName>
    </submittedName>
</protein>
<keyword evidence="4" id="KW-1185">Reference proteome</keyword>
<dbReference type="EMBL" id="LT840185">
    <property type="protein sequence ID" value="SMF61969.1"/>
    <property type="molecule type" value="Genomic_DNA"/>
</dbReference>
<dbReference type="PANTHER" id="PTHR38590">
    <property type="entry name" value="BLL0828 PROTEIN"/>
    <property type="match status" value="1"/>
</dbReference>
<keyword evidence="3" id="KW-0255">Endonuclease</keyword>
<feature type="region of interest" description="Disordered" evidence="1">
    <location>
        <begin position="116"/>
        <end position="135"/>
    </location>
</feature>
<proteinExistence type="predicted"/>
<evidence type="ECO:0000256" key="1">
    <source>
        <dbReference type="SAM" id="MobiDB-lite"/>
    </source>
</evidence>
<dbReference type="Gene3D" id="3.40.960.10">
    <property type="entry name" value="VSR Endonuclease"/>
    <property type="match status" value="1"/>
</dbReference>
<evidence type="ECO:0000259" key="2">
    <source>
        <dbReference type="Pfam" id="PF04480"/>
    </source>
</evidence>
<sequence>MLSTTKPAVANARKLRRKMTLPEVLLWQRLRLRPGGWKFRRQHPCGRFVLDFYCDAARLAIEVDGMAHDGVTARERDAARDVWLAEQGIATVRVTAAEVLADADAVTVEIVARCGGRSTPPPRCARSPSPSGRIS</sequence>
<name>A0A1X7G0W2_9SPHN</name>
<dbReference type="GO" id="GO:0004519">
    <property type="term" value="F:endonuclease activity"/>
    <property type="evidence" value="ECO:0007669"/>
    <property type="project" value="UniProtKB-KW"/>
</dbReference>
<feature type="compositionally biased region" description="Low complexity" evidence="1">
    <location>
        <begin position="124"/>
        <end position="135"/>
    </location>
</feature>
<dbReference type="InterPro" id="IPR007569">
    <property type="entry name" value="DUF559"/>
</dbReference>
<dbReference type="OrthoDB" id="9798754at2"/>
<evidence type="ECO:0000313" key="3">
    <source>
        <dbReference type="EMBL" id="SMF61969.1"/>
    </source>
</evidence>
<keyword evidence="3" id="KW-0540">Nuclease</keyword>
<feature type="domain" description="DUF559" evidence="2">
    <location>
        <begin position="9"/>
        <end position="113"/>
    </location>
</feature>
<dbReference type="Proteomes" id="UP000192934">
    <property type="component" value="Chromosome I"/>
</dbReference>
<keyword evidence="3" id="KW-0378">Hydrolase</keyword>
<dbReference type="Pfam" id="PF04480">
    <property type="entry name" value="DUF559"/>
    <property type="match status" value="1"/>
</dbReference>
<dbReference type="CDD" id="cd01038">
    <property type="entry name" value="Endonuclease_DUF559"/>
    <property type="match status" value="1"/>
</dbReference>
<dbReference type="PANTHER" id="PTHR38590:SF1">
    <property type="entry name" value="BLL0828 PROTEIN"/>
    <property type="match status" value="1"/>
</dbReference>
<dbReference type="STRING" id="941907.SAMN06295910_0928"/>